<evidence type="ECO:0000256" key="6">
    <source>
        <dbReference type="ARBA" id="ARBA00022777"/>
    </source>
</evidence>
<evidence type="ECO:0000256" key="3">
    <source>
        <dbReference type="ARBA" id="ARBA00017473"/>
    </source>
</evidence>
<keyword evidence="4 9" id="KW-0808">Transferase</keyword>
<dbReference type="PIRSF" id="PIRSF010376">
    <property type="entry name" value="IspE"/>
    <property type="match status" value="1"/>
</dbReference>
<evidence type="ECO:0000256" key="5">
    <source>
        <dbReference type="ARBA" id="ARBA00022741"/>
    </source>
</evidence>
<dbReference type="Proteomes" id="UP000713904">
    <property type="component" value="Unassembled WGS sequence"/>
</dbReference>
<dbReference type="Pfam" id="PF00288">
    <property type="entry name" value="GHMP_kinases_N"/>
    <property type="match status" value="1"/>
</dbReference>
<feature type="active site" evidence="9">
    <location>
        <position position="11"/>
    </location>
</feature>
<evidence type="ECO:0000259" key="11">
    <source>
        <dbReference type="Pfam" id="PF08544"/>
    </source>
</evidence>
<evidence type="ECO:0000256" key="1">
    <source>
        <dbReference type="ARBA" id="ARBA00009684"/>
    </source>
</evidence>
<feature type="binding site" evidence="9">
    <location>
        <begin position="94"/>
        <end position="104"/>
    </location>
    <ligand>
        <name>ATP</name>
        <dbReference type="ChEBI" id="CHEBI:30616"/>
    </ligand>
</feature>
<feature type="domain" description="GHMP kinase N-terminal" evidence="10">
    <location>
        <begin position="66"/>
        <end position="144"/>
    </location>
</feature>
<dbReference type="Pfam" id="PF08544">
    <property type="entry name" value="GHMP_kinases_C"/>
    <property type="match status" value="1"/>
</dbReference>
<keyword evidence="5 9" id="KW-0547">Nucleotide-binding</keyword>
<evidence type="ECO:0000256" key="4">
    <source>
        <dbReference type="ARBA" id="ARBA00022679"/>
    </source>
</evidence>
<keyword evidence="6 9" id="KW-0418">Kinase</keyword>
<dbReference type="PANTHER" id="PTHR43527:SF2">
    <property type="entry name" value="4-DIPHOSPHOCYTIDYL-2-C-METHYL-D-ERYTHRITOL KINASE, CHLOROPLASTIC"/>
    <property type="match status" value="1"/>
</dbReference>
<evidence type="ECO:0000256" key="7">
    <source>
        <dbReference type="ARBA" id="ARBA00022840"/>
    </source>
</evidence>
<comment type="caution">
    <text evidence="12">The sequence shown here is derived from an EMBL/GenBank/DDBJ whole genome shotgun (WGS) entry which is preliminary data.</text>
</comment>
<dbReference type="EMBL" id="JABGBW010000010">
    <property type="protein sequence ID" value="MBC2576696.1"/>
    <property type="molecule type" value="Genomic_DNA"/>
</dbReference>
<dbReference type="InterPro" id="IPR020568">
    <property type="entry name" value="Ribosomal_Su5_D2-typ_SF"/>
</dbReference>
<dbReference type="InterPro" id="IPR006204">
    <property type="entry name" value="GHMP_kinase_N_dom"/>
</dbReference>
<keyword evidence="7 9" id="KW-0067">ATP-binding</keyword>
<evidence type="ECO:0000259" key="10">
    <source>
        <dbReference type="Pfam" id="PF00288"/>
    </source>
</evidence>
<feature type="domain" description="GHMP kinase C-terminal" evidence="11">
    <location>
        <begin position="204"/>
        <end position="280"/>
    </location>
</feature>
<dbReference type="Gene3D" id="3.30.230.10">
    <property type="match status" value="1"/>
</dbReference>
<dbReference type="EC" id="2.7.1.148" evidence="2 9"/>
<comment type="function">
    <text evidence="9">Catalyzes the phosphorylation of the position 2 hydroxy group of 4-diphosphocytidyl-2C-methyl-D-erythritol.</text>
</comment>
<dbReference type="InterPro" id="IPR013750">
    <property type="entry name" value="GHMP_kinase_C_dom"/>
</dbReference>
<dbReference type="PANTHER" id="PTHR43527">
    <property type="entry name" value="4-DIPHOSPHOCYTIDYL-2-C-METHYL-D-ERYTHRITOL KINASE, CHLOROPLASTIC"/>
    <property type="match status" value="1"/>
</dbReference>
<protein>
    <recommendedName>
        <fullName evidence="3 9">4-diphosphocytidyl-2-C-methyl-D-erythritol kinase</fullName>
        <shortName evidence="9">CMK</shortName>
        <ecNumber evidence="2 9">2.7.1.148</ecNumber>
    </recommendedName>
    <alternativeName>
        <fullName evidence="8 9">4-(cytidine-5'-diphospho)-2-C-methyl-D-erythritol kinase</fullName>
    </alternativeName>
</protein>
<evidence type="ECO:0000313" key="13">
    <source>
        <dbReference type="Proteomes" id="UP000713904"/>
    </source>
</evidence>
<organism evidence="12 13">
    <name type="scientific">Peptostreptococcus canis</name>
    <dbReference type="NCBI Taxonomy" id="1159213"/>
    <lineage>
        <taxon>Bacteria</taxon>
        <taxon>Bacillati</taxon>
        <taxon>Bacillota</taxon>
        <taxon>Clostridia</taxon>
        <taxon>Peptostreptococcales</taxon>
        <taxon>Peptostreptococcaceae</taxon>
        <taxon>Peptostreptococcus</taxon>
    </lineage>
</organism>
<accession>A0ABR6TMP3</accession>
<keyword evidence="13" id="KW-1185">Reference proteome</keyword>
<dbReference type="NCBIfam" id="TIGR00154">
    <property type="entry name" value="ispE"/>
    <property type="match status" value="1"/>
</dbReference>
<dbReference type="InterPro" id="IPR036554">
    <property type="entry name" value="GHMP_kinase_C_sf"/>
</dbReference>
<dbReference type="InterPro" id="IPR004424">
    <property type="entry name" value="IspE"/>
</dbReference>
<dbReference type="Gene3D" id="3.30.70.890">
    <property type="entry name" value="GHMP kinase, C-terminal domain"/>
    <property type="match status" value="1"/>
</dbReference>
<dbReference type="SUPFAM" id="SSF54211">
    <property type="entry name" value="Ribosomal protein S5 domain 2-like"/>
    <property type="match status" value="1"/>
</dbReference>
<dbReference type="SUPFAM" id="SSF55060">
    <property type="entry name" value="GHMP Kinase, C-terminal domain"/>
    <property type="match status" value="1"/>
</dbReference>
<dbReference type="RefSeq" id="WP_185624714.1">
    <property type="nucleotide sequence ID" value="NZ_JABGBW010000010.1"/>
</dbReference>
<reference evidence="12 13" key="1">
    <citation type="submission" date="2020-05" db="EMBL/GenBank/DDBJ databases">
        <title>Draft genome of xy-202 and genomic insight in genome of the genus Peptostreptococcus.</title>
        <authorList>
            <person name="Zhang Z."/>
        </authorList>
    </citation>
    <scope>NUCLEOTIDE SEQUENCE [LARGE SCALE GENOMIC DNA]</scope>
    <source>
        <strain evidence="12 13">DSM 27025</strain>
    </source>
</reference>
<proteinExistence type="inferred from homology"/>
<evidence type="ECO:0000256" key="8">
    <source>
        <dbReference type="ARBA" id="ARBA00032554"/>
    </source>
</evidence>
<gene>
    <name evidence="9" type="primary">ispE</name>
    <name evidence="12" type="ORF">HLB29_08395</name>
</gene>
<name>A0ABR6TMP3_9FIRM</name>
<sequence length="298" mass="33381">MDIIKLRARAKINLSIDILGIFDDGYHNVEMIMQSIDLSDYVVIRKKDEGFKMYTSSSDLPVDKRNIIFKTWEYMKKKYDIVGGIEVFLEKNIPIAAGMAGGSADSAAMFIGLNELFGLNISRDQLIEDSKELGSDIAFCINGGTYLATGKGTDLKQIDNLDENLEILICKPNTFVSTKRVYKKFDSMYGDMRVDKRPNNKGIMSALKTKDVQKMTNSMYNVLEPVTKIWCRNIASIEKIMLDKGALISMMSGSGPTVFGIFEDGKNIKKCSDILRKKYSQTFITKASNKGVEICGIK</sequence>
<keyword evidence="9" id="KW-0414">Isoprene biosynthesis</keyword>
<comment type="catalytic activity">
    <reaction evidence="9">
        <text>4-CDP-2-C-methyl-D-erythritol + ATP = 4-CDP-2-C-methyl-D-erythritol 2-phosphate + ADP + H(+)</text>
        <dbReference type="Rhea" id="RHEA:18437"/>
        <dbReference type="ChEBI" id="CHEBI:15378"/>
        <dbReference type="ChEBI" id="CHEBI:30616"/>
        <dbReference type="ChEBI" id="CHEBI:57823"/>
        <dbReference type="ChEBI" id="CHEBI:57919"/>
        <dbReference type="ChEBI" id="CHEBI:456216"/>
        <dbReference type="EC" id="2.7.1.148"/>
    </reaction>
</comment>
<evidence type="ECO:0000313" key="12">
    <source>
        <dbReference type="EMBL" id="MBC2576696.1"/>
    </source>
</evidence>
<comment type="similarity">
    <text evidence="1 9">Belongs to the GHMP kinase family. IspE subfamily.</text>
</comment>
<evidence type="ECO:0000256" key="2">
    <source>
        <dbReference type="ARBA" id="ARBA00012052"/>
    </source>
</evidence>
<dbReference type="InterPro" id="IPR014721">
    <property type="entry name" value="Ribsml_uS5_D2-typ_fold_subgr"/>
</dbReference>
<comment type="pathway">
    <text evidence="9">Isoprenoid biosynthesis; isopentenyl diphosphate biosynthesis via DXP pathway; isopentenyl diphosphate from 1-deoxy-D-xylulose 5-phosphate: step 3/6.</text>
</comment>
<evidence type="ECO:0000256" key="9">
    <source>
        <dbReference type="HAMAP-Rule" id="MF_00061"/>
    </source>
</evidence>
<dbReference type="HAMAP" id="MF_00061">
    <property type="entry name" value="IspE"/>
    <property type="match status" value="1"/>
</dbReference>
<dbReference type="GO" id="GO:0050515">
    <property type="term" value="F:4-(cytidine 5'-diphospho)-2-C-methyl-D-erythritol kinase activity"/>
    <property type="evidence" value="ECO:0007669"/>
    <property type="project" value="UniProtKB-EC"/>
</dbReference>
<feature type="active site" evidence="9">
    <location>
        <position position="136"/>
    </location>
</feature>